<gene>
    <name evidence="3" type="ORF">CH330_08860</name>
</gene>
<organism evidence="3 4">
    <name type="scientific">candidate division WOR-3 bacterium JGI_Cruoil_03_51_56</name>
    <dbReference type="NCBI Taxonomy" id="1973747"/>
    <lineage>
        <taxon>Bacteria</taxon>
        <taxon>Bacteria division WOR-3</taxon>
    </lineage>
</organism>
<reference evidence="3 4" key="1">
    <citation type="submission" date="2017-07" db="EMBL/GenBank/DDBJ databases">
        <title>Recovery of genomes from metagenomes via a dereplication, aggregation, and scoring strategy.</title>
        <authorList>
            <person name="Sieber C.M."/>
            <person name="Probst A.J."/>
            <person name="Sharrar A."/>
            <person name="Thomas B.C."/>
            <person name="Hess M."/>
            <person name="Tringe S.G."/>
            <person name="Banfield J.F."/>
        </authorList>
    </citation>
    <scope>NUCLEOTIDE SEQUENCE [LARGE SCALE GENOMIC DNA]</scope>
    <source>
        <strain evidence="3">JGI_Cruoil_03_51_56</strain>
    </source>
</reference>
<dbReference type="Proteomes" id="UP000215559">
    <property type="component" value="Unassembled WGS sequence"/>
</dbReference>
<dbReference type="AlphaFoldDB" id="A0A235BQQ3"/>
<proteinExistence type="predicted"/>
<dbReference type="PROSITE" id="PS51123">
    <property type="entry name" value="OMPA_2"/>
    <property type="match status" value="1"/>
</dbReference>
<evidence type="ECO:0000256" key="1">
    <source>
        <dbReference type="PROSITE-ProRule" id="PRU00473"/>
    </source>
</evidence>
<dbReference type="InterPro" id="IPR050330">
    <property type="entry name" value="Bact_OuterMem_StrucFunc"/>
</dbReference>
<evidence type="ECO:0000313" key="3">
    <source>
        <dbReference type="EMBL" id="OYD14349.1"/>
    </source>
</evidence>
<evidence type="ECO:0000259" key="2">
    <source>
        <dbReference type="PROSITE" id="PS51123"/>
    </source>
</evidence>
<evidence type="ECO:0000313" key="4">
    <source>
        <dbReference type="Proteomes" id="UP000215559"/>
    </source>
</evidence>
<dbReference type="PANTHER" id="PTHR30329">
    <property type="entry name" value="STATOR ELEMENT OF FLAGELLAR MOTOR COMPLEX"/>
    <property type="match status" value="1"/>
</dbReference>
<keyword evidence="1" id="KW-0472">Membrane</keyword>
<dbReference type="EMBL" id="NOZP01000164">
    <property type="protein sequence ID" value="OYD14349.1"/>
    <property type="molecule type" value="Genomic_DNA"/>
</dbReference>
<feature type="domain" description="OmpA-like" evidence="2">
    <location>
        <begin position="65"/>
        <end position="186"/>
    </location>
</feature>
<dbReference type="InterPro" id="IPR006665">
    <property type="entry name" value="OmpA-like"/>
</dbReference>
<dbReference type="GO" id="GO:0016020">
    <property type="term" value="C:membrane"/>
    <property type="evidence" value="ECO:0007669"/>
    <property type="project" value="UniProtKB-UniRule"/>
</dbReference>
<sequence length="186" mass="21056">MKSFLSFLGWILLLVVIGAWLIFYNLKYLSLQQSLYRQQEEISMWTNQVQSLNTELEKFEAEPETAFFAVFTSDELFKGPESFEISEQGARALRGCVPELQKTTGLVEVTGHTDNSPVPKSFGPRFSSNWDYASAKAAAVVRTLEGWGIVSNRLVLRSFGSTRPRSDNNSIAGRVRNQRIEILVRK</sequence>
<accession>A0A235BQQ3</accession>
<dbReference type="Gene3D" id="3.30.1330.60">
    <property type="entry name" value="OmpA-like domain"/>
    <property type="match status" value="1"/>
</dbReference>
<dbReference type="PANTHER" id="PTHR30329:SF21">
    <property type="entry name" value="LIPOPROTEIN YIAD-RELATED"/>
    <property type="match status" value="1"/>
</dbReference>
<dbReference type="CDD" id="cd07185">
    <property type="entry name" value="OmpA_C-like"/>
    <property type="match status" value="1"/>
</dbReference>
<name>A0A235BQQ3_UNCW3</name>
<protein>
    <recommendedName>
        <fullName evidence="2">OmpA-like domain-containing protein</fullName>
    </recommendedName>
</protein>
<comment type="caution">
    <text evidence="3">The sequence shown here is derived from an EMBL/GenBank/DDBJ whole genome shotgun (WGS) entry which is preliminary data.</text>
</comment>
<dbReference type="SUPFAM" id="SSF103088">
    <property type="entry name" value="OmpA-like"/>
    <property type="match status" value="1"/>
</dbReference>
<dbReference type="InterPro" id="IPR036737">
    <property type="entry name" value="OmpA-like_sf"/>
</dbReference>
<dbReference type="Pfam" id="PF00691">
    <property type="entry name" value="OmpA"/>
    <property type="match status" value="1"/>
</dbReference>